<keyword evidence="3" id="KW-1185">Reference proteome</keyword>
<gene>
    <name evidence="2" type="ORF">BDV96DRAFT_593009</name>
</gene>
<evidence type="ECO:0000256" key="1">
    <source>
        <dbReference type="SAM" id="MobiDB-lite"/>
    </source>
</evidence>
<dbReference type="AlphaFoldDB" id="A0A6A5ZRX7"/>
<dbReference type="EMBL" id="ML977310">
    <property type="protein sequence ID" value="KAF2122472.1"/>
    <property type="molecule type" value="Genomic_DNA"/>
</dbReference>
<evidence type="ECO:0000313" key="3">
    <source>
        <dbReference type="Proteomes" id="UP000799770"/>
    </source>
</evidence>
<proteinExistence type="predicted"/>
<dbReference type="Proteomes" id="UP000799770">
    <property type="component" value="Unassembled WGS sequence"/>
</dbReference>
<feature type="compositionally biased region" description="Acidic residues" evidence="1">
    <location>
        <begin position="694"/>
        <end position="709"/>
    </location>
</feature>
<organism evidence="2 3">
    <name type="scientific">Lophiotrema nucula</name>
    <dbReference type="NCBI Taxonomy" id="690887"/>
    <lineage>
        <taxon>Eukaryota</taxon>
        <taxon>Fungi</taxon>
        <taxon>Dikarya</taxon>
        <taxon>Ascomycota</taxon>
        <taxon>Pezizomycotina</taxon>
        <taxon>Dothideomycetes</taxon>
        <taxon>Pleosporomycetidae</taxon>
        <taxon>Pleosporales</taxon>
        <taxon>Lophiotremataceae</taxon>
        <taxon>Lophiotrema</taxon>
    </lineage>
</organism>
<sequence>MTQDQQTRRYGGTVKCPSDPFRTPLKETSNDVNQHMKIVRAYSTIIWFGASGVNLNNFEFSMAISNVPLHTQAFIEISDYRPNPTRGLWSKKGTCISISDNWIGRAREQLKNDYIRGHAETCQIEKLPRAELCEFVDAIRRRHAMQPRNWDGLFGPNAKFPMPKDGAYEDGYQLYLRTMGTEDQRSFNMEGIGGHGLLERAMQDLDLTQQDQSLASTPRIAWVIDETGPQVEICQRCGLTVSSGASHVSSYTRLNTCVLTTGDDHSARTGNECPPEESAADDFGTYNTTSHSEQLLKAKAIYEQYYKEIQTEQHEVFKVERDVRHLERVIRGSTKIATGTLIGDYDVYSIDYLGTFATQTLPKLNELRNQVWRAVIFHCSPEVWPLAWGSPLEDSDCAIILHLPHLSTPILCGFKRPLIGHVDSIIAQGTIRYPDKARKRQPIEIGITVLRRELIKMEIETQALGANLNATLTLFMVLNPSRTAHTFRVGSSKSYVLQDLEEPWHLRVERIYPEYLYALHVEVTKWNRCQAAAERLYSRPSIGSRIPLGKLEGIWHLISVHGIKPSIAAQGPDHIYSDWSWGHMGIEYRTIHSCVSTIWICQDRQVKFVFTPPANASVYRQSLWAAHLRGNKRFATDRIYLTPIGPNLLKLKVFIPKKKRGQLPSSIACYAVRKQEGEQARPLDEDYNFSGSEQSDEYDSDWDDSDEGDSNERIERFWKRRFRDEDESSKSDSGEGDSKKRIERQWRRRFSRRQLLQQPREEHEDPYSWACTLAGRQLSSKNFAPPAKRKLNP</sequence>
<reference evidence="2" key="1">
    <citation type="journal article" date="2020" name="Stud. Mycol.">
        <title>101 Dothideomycetes genomes: a test case for predicting lifestyles and emergence of pathogens.</title>
        <authorList>
            <person name="Haridas S."/>
            <person name="Albert R."/>
            <person name="Binder M."/>
            <person name="Bloem J."/>
            <person name="Labutti K."/>
            <person name="Salamov A."/>
            <person name="Andreopoulos B."/>
            <person name="Baker S."/>
            <person name="Barry K."/>
            <person name="Bills G."/>
            <person name="Bluhm B."/>
            <person name="Cannon C."/>
            <person name="Castanera R."/>
            <person name="Culley D."/>
            <person name="Daum C."/>
            <person name="Ezra D."/>
            <person name="Gonzalez J."/>
            <person name="Henrissat B."/>
            <person name="Kuo A."/>
            <person name="Liang C."/>
            <person name="Lipzen A."/>
            <person name="Lutzoni F."/>
            <person name="Magnuson J."/>
            <person name="Mondo S."/>
            <person name="Nolan M."/>
            <person name="Ohm R."/>
            <person name="Pangilinan J."/>
            <person name="Park H.-J."/>
            <person name="Ramirez L."/>
            <person name="Alfaro M."/>
            <person name="Sun H."/>
            <person name="Tritt A."/>
            <person name="Yoshinaga Y."/>
            <person name="Zwiers L.-H."/>
            <person name="Turgeon B."/>
            <person name="Goodwin S."/>
            <person name="Spatafora J."/>
            <person name="Crous P."/>
            <person name="Grigoriev I."/>
        </authorList>
    </citation>
    <scope>NUCLEOTIDE SEQUENCE</scope>
    <source>
        <strain evidence="2">CBS 627.86</strain>
    </source>
</reference>
<protein>
    <submittedName>
        <fullName evidence="2">Uncharacterized protein</fullName>
    </submittedName>
</protein>
<feature type="region of interest" description="Disordered" evidence="1">
    <location>
        <begin position="1"/>
        <end position="21"/>
    </location>
</feature>
<feature type="region of interest" description="Disordered" evidence="1">
    <location>
        <begin position="679"/>
        <end position="710"/>
    </location>
</feature>
<accession>A0A6A5ZRX7</accession>
<name>A0A6A5ZRX7_9PLEO</name>
<evidence type="ECO:0000313" key="2">
    <source>
        <dbReference type="EMBL" id="KAF2122472.1"/>
    </source>
</evidence>